<feature type="transmembrane region" description="Helical" evidence="1">
    <location>
        <begin position="15"/>
        <end position="33"/>
    </location>
</feature>
<evidence type="ECO:0000313" key="3">
    <source>
        <dbReference type="Proteomes" id="UP000245697"/>
    </source>
</evidence>
<dbReference type="EMBL" id="QGGR01000020">
    <property type="protein sequence ID" value="PWK40160.1"/>
    <property type="molecule type" value="Genomic_DNA"/>
</dbReference>
<reference evidence="2 3" key="1">
    <citation type="submission" date="2018-05" db="EMBL/GenBank/DDBJ databases">
        <title>Genomic Encyclopedia of Archaeal and Bacterial Type Strains, Phase II (KMG-II): from individual species to whole genera.</title>
        <authorList>
            <person name="Goeker M."/>
        </authorList>
    </citation>
    <scope>NUCLEOTIDE SEQUENCE [LARGE SCALE GENOMIC DNA]</scope>
    <source>
        <strain evidence="2 3">DSM 45184</strain>
    </source>
</reference>
<organism evidence="2 3">
    <name type="scientific">Actinoplanes xinjiangensis</name>
    <dbReference type="NCBI Taxonomy" id="512350"/>
    <lineage>
        <taxon>Bacteria</taxon>
        <taxon>Bacillati</taxon>
        <taxon>Actinomycetota</taxon>
        <taxon>Actinomycetes</taxon>
        <taxon>Micromonosporales</taxon>
        <taxon>Micromonosporaceae</taxon>
        <taxon>Actinoplanes</taxon>
    </lineage>
</organism>
<feature type="transmembrane region" description="Helical" evidence="1">
    <location>
        <begin position="45"/>
        <end position="68"/>
    </location>
</feature>
<comment type="caution">
    <text evidence="2">The sequence shown here is derived from an EMBL/GenBank/DDBJ whole genome shotgun (WGS) entry which is preliminary data.</text>
</comment>
<accession>A0A316F6V5</accession>
<keyword evidence="1" id="KW-1133">Transmembrane helix</keyword>
<dbReference type="Proteomes" id="UP000245697">
    <property type="component" value="Unassembled WGS sequence"/>
</dbReference>
<keyword evidence="1" id="KW-0472">Membrane</keyword>
<name>A0A316F6V5_9ACTN</name>
<evidence type="ECO:0000256" key="1">
    <source>
        <dbReference type="SAM" id="Phobius"/>
    </source>
</evidence>
<proteinExistence type="predicted"/>
<sequence>MSFSTSLMSLLDTPIAYLAVATACLFIGLASLRRALAPLGPLLRAVAAAVVVTVTTLAALALVAVAAFTS</sequence>
<keyword evidence="1" id="KW-0812">Transmembrane</keyword>
<gene>
    <name evidence="2" type="ORF">BC793_12099</name>
</gene>
<evidence type="ECO:0000313" key="2">
    <source>
        <dbReference type="EMBL" id="PWK40160.1"/>
    </source>
</evidence>
<dbReference type="AlphaFoldDB" id="A0A316F6V5"/>
<dbReference type="RefSeq" id="WP_109600137.1">
    <property type="nucleotide sequence ID" value="NZ_BONA01000074.1"/>
</dbReference>
<keyword evidence="3" id="KW-1185">Reference proteome</keyword>
<protein>
    <submittedName>
        <fullName evidence="2">Uncharacterized protein</fullName>
    </submittedName>
</protein>